<evidence type="ECO:0000256" key="3">
    <source>
        <dbReference type="ARBA" id="ARBA00022741"/>
    </source>
</evidence>
<dbReference type="SUPFAM" id="SSF52540">
    <property type="entry name" value="P-loop containing nucleoside triphosphate hydrolases"/>
    <property type="match status" value="1"/>
</dbReference>
<keyword evidence="1" id="KW-0813">Transport</keyword>
<evidence type="ECO:0000256" key="1">
    <source>
        <dbReference type="ARBA" id="ARBA00022448"/>
    </source>
</evidence>
<evidence type="ECO:0000313" key="6">
    <source>
        <dbReference type="EMBL" id="ARP87968.1"/>
    </source>
</evidence>
<dbReference type="InterPro" id="IPR003593">
    <property type="entry name" value="AAA+_ATPase"/>
</dbReference>
<dbReference type="Gene3D" id="2.40.50.100">
    <property type="match status" value="1"/>
</dbReference>
<organism evidence="6 7">
    <name type="scientific">Bordetella genomosp. 9</name>
    <dbReference type="NCBI Taxonomy" id="1416803"/>
    <lineage>
        <taxon>Bacteria</taxon>
        <taxon>Pseudomonadati</taxon>
        <taxon>Pseudomonadota</taxon>
        <taxon>Betaproteobacteria</taxon>
        <taxon>Burkholderiales</taxon>
        <taxon>Alcaligenaceae</taxon>
        <taxon>Bordetella</taxon>
    </lineage>
</organism>
<dbReference type="PROSITE" id="PS00211">
    <property type="entry name" value="ABC_TRANSPORTER_1"/>
    <property type="match status" value="1"/>
</dbReference>
<dbReference type="InterPro" id="IPR050093">
    <property type="entry name" value="ABC_SmlMolc_Importer"/>
</dbReference>
<dbReference type="FunFam" id="3.40.50.300:FF:000425">
    <property type="entry name" value="Probable ABC transporter, ATP-binding subunit"/>
    <property type="match status" value="1"/>
</dbReference>
<dbReference type="InterPro" id="IPR017871">
    <property type="entry name" value="ABC_transporter-like_CS"/>
</dbReference>
<dbReference type="InterPro" id="IPR003439">
    <property type="entry name" value="ABC_transporter-like_ATP-bd"/>
</dbReference>
<dbReference type="GO" id="GO:0005524">
    <property type="term" value="F:ATP binding"/>
    <property type="evidence" value="ECO:0007669"/>
    <property type="project" value="UniProtKB-KW"/>
</dbReference>
<keyword evidence="2" id="KW-1003">Cell membrane</keyword>
<dbReference type="RefSeq" id="WP_086073182.1">
    <property type="nucleotide sequence ID" value="NZ_CP021109.1"/>
</dbReference>
<gene>
    <name evidence="6" type="ORF">CAL13_18415</name>
</gene>
<reference evidence="6 7" key="1">
    <citation type="submission" date="2017-05" db="EMBL/GenBank/DDBJ databases">
        <title>Complete and WGS of Bordetella genogroups.</title>
        <authorList>
            <person name="Spilker T."/>
            <person name="LiPuma J."/>
        </authorList>
    </citation>
    <scope>NUCLEOTIDE SEQUENCE [LARGE SCALE GENOMIC DNA]</scope>
    <source>
        <strain evidence="6 7">AU17164</strain>
    </source>
</reference>
<evidence type="ECO:0000256" key="2">
    <source>
        <dbReference type="ARBA" id="ARBA00022475"/>
    </source>
</evidence>
<dbReference type="Gene3D" id="3.40.50.300">
    <property type="entry name" value="P-loop containing nucleotide triphosphate hydrolases"/>
    <property type="match status" value="1"/>
</dbReference>
<dbReference type="AlphaFoldDB" id="A0A1W6Z3N7"/>
<keyword evidence="7" id="KW-1185">Reference proteome</keyword>
<evidence type="ECO:0000313" key="7">
    <source>
        <dbReference type="Proteomes" id="UP000194139"/>
    </source>
</evidence>
<dbReference type="InterPro" id="IPR008995">
    <property type="entry name" value="Mo/tungstate-bd_C_term_dom"/>
</dbReference>
<feature type="domain" description="ABC transporter" evidence="5">
    <location>
        <begin position="4"/>
        <end position="240"/>
    </location>
</feature>
<evidence type="ECO:0000259" key="5">
    <source>
        <dbReference type="PROSITE" id="PS50893"/>
    </source>
</evidence>
<dbReference type="Pfam" id="PF00005">
    <property type="entry name" value="ABC_tran"/>
    <property type="match status" value="1"/>
</dbReference>
<dbReference type="PANTHER" id="PTHR42781:SF4">
    <property type="entry name" value="SPERMIDINE_PUTRESCINE IMPORT ATP-BINDING PROTEIN POTA"/>
    <property type="match status" value="1"/>
</dbReference>
<protein>
    <submittedName>
        <fullName evidence="6">Lipase</fullName>
    </submittedName>
</protein>
<dbReference type="SUPFAM" id="SSF50331">
    <property type="entry name" value="MOP-like"/>
    <property type="match status" value="1"/>
</dbReference>
<proteinExistence type="predicted"/>
<dbReference type="EMBL" id="CP021109">
    <property type="protein sequence ID" value="ARP87968.1"/>
    <property type="molecule type" value="Genomic_DNA"/>
</dbReference>
<dbReference type="PANTHER" id="PTHR42781">
    <property type="entry name" value="SPERMIDINE/PUTRESCINE IMPORT ATP-BINDING PROTEIN POTA"/>
    <property type="match status" value="1"/>
</dbReference>
<dbReference type="SMART" id="SM00382">
    <property type="entry name" value="AAA"/>
    <property type="match status" value="1"/>
</dbReference>
<dbReference type="Proteomes" id="UP000194139">
    <property type="component" value="Chromosome"/>
</dbReference>
<keyword evidence="4" id="KW-0067">ATP-binding</keyword>
<sequence>MIELSVSDLHLDYGDNPVLKGVSMALKQGEVVSLLGPSGSGKTTLLRAVAGLEAPKRGQIAIGERVVYDGAAGREIPAEARNLGLVFQSYALWPHKTVFENVAYPLQLRRTPAAETRQRVQEVLDQLGLGHLAQRHPHQLSGGQQQRVAIGRALVYNPPVILLDEPLSNLDAKLREEARAFLRELIVRLGLSALMVTHDQSEAMAISDRILLLNNGRIEQQGTPQEMYGAPATLFCAEFMGSNNRLHGKVTEIRDGQARLQGEGWSLWGKAGGGLDAGQDAVGVVRVEQVRLGDEAQGNHIDMQLMTSMYLGDRWEYVFRPPGDESVSAIALRAYGQESRAPGAYRLALPASQLWIFPDRR</sequence>
<keyword evidence="2" id="KW-0472">Membrane</keyword>
<dbReference type="PROSITE" id="PS50893">
    <property type="entry name" value="ABC_TRANSPORTER_2"/>
    <property type="match status" value="1"/>
</dbReference>
<accession>A0A1W6Z3N7</accession>
<dbReference type="GO" id="GO:0016887">
    <property type="term" value="F:ATP hydrolysis activity"/>
    <property type="evidence" value="ECO:0007669"/>
    <property type="project" value="InterPro"/>
</dbReference>
<keyword evidence="3" id="KW-0547">Nucleotide-binding</keyword>
<name>A0A1W6Z3N7_9BORD</name>
<dbReference type="InterPro" id="IPR027417">
    <property type="entry name" value="P-loop_NTPase"/>
</dbReference>
<evidence type="ECO:0000256" key="4">
    <source>
        <dbReference type="ARBA" id="ARBA00022840"/>
    </source>
</evidence>
<dbReference type="GO" id="GO:0015697">
    <property type="term" value="P:quaternary ammonium group transport"/>
    <property type="evidence" value="ECO:0007669"/>
    <property type="project" value="UniProtKB-ARBA"/>
</dbReference>